<accession>A0A7J9CG07</accession>
<dbReference type="GO" id="GO:0009055">
    <property type="term" value="F:electron transfer activity"/>
    <property type="evidence" value="ECO:0007669"/>
    <property type="project" value="InterPro"/>
</dbReference>
<keyword evidence="7" id="KW-1185">Reference proteome</keyword>
<keyword evidence="4" id="KW-0812">Transmembrane</keyword>
<dbReference type="PANTHER" id="PTHR33021">
    <property type="entry name" value="BLUE COPPER PROTEIN"/>
    <property type="match status" value="1"/>
</dbReference>
<dbReference type="SUPFAM" id="SSF49503">
    <property type="entry name" value="Cupredoxins"/>
    <property type="match status" value="1"/>
</dbReference>
<feature type="non-terminal residue" evidence="6">
    <location>
        <position position="209"/>
    </location>
</feature>
<dbReference type="InterPro" id="IPR028871">
    <property type="entry name" value="BlueCu_1_BS"/>
</dbReference>
<evidence type="ECO:0000256" key="1">
    <source>
        <dbReference type="ARBA" id="ARBA00022723"/>
    </source>
</evidence>
<feature type="transmembrane region" description="Helical" evidence="4">
    <location>
        <begin position="48"/>
        <end position="66"/>
    </location>
</feature>
<keyword evidence="2" id="KW-0186">Copper</keyword>
<sequence length="209" mass="22740">LPQIYDSPTLPIYKQPTQYQVSAEKERQGILGELKSEKVIKKMGRKSSMAMAAVFVVLASTLTTYASTTYTVGDSTGWQVPTSNSNLYDDWADNKTFVVGDNLLFNFITGEHDVAEVTEPGYDACTNTDTISTDNKGPVKITLKRNGDHYFICTYPGHCPAGQKLKVQVRSETGDTTPGVLSPPRNAASSLVVTISLVFVSIATFVLLC</sequence>
<evidence type="ECO:0000256" key="2">
    <source>
        <dbReference type="ARBA" id="ARBA00023008"/>
    </source>
</evidence>
<dbReference type="InterPro" id="IPR039391">
    <property type="entry name" value="Phytocyanin-like"/>
</dbReference>
<dbReference type="EMBL" id="JABEZY010000010">
    <property type="protein sequence ID" value="MBA0747442.1"/>
    <property type="molecule type" value="Genomic_DNA"/>
</dbReference>
<keyword evidence="4" id="KW-1133">Transmembrane helix</keyword>
<dbReference type="Proteomes" id="UP000593579">
    <property type="component" value="Unassembled WGS sequence"/>
</dbReference>
<dbReference type="InterPro" id="IPR003245">
    <property type="entry name" value="Phytocyanin_dom"/>
</dbReference>
<keyword evidence="1" id="KW-0479">Metal-binding</keyword>
<dbReference type="PANTHER" id="PTHR33021:SF496">
    <property type="entry name" value="OS08G0482700 PROTEIN"/>
    <property type="match status" value="1"/>
</dbReference>
<evidence type="ECO:0000256" key="4">
    <source>
        <dbReference type="SAM" id="Phobius"/>
    </source>
</evidence>
<dbReference type="PROSITE" id="PS51485">
    <property type="entry name" value="PHYTOCYANIN"/>
    <property type="match status" value="1"/>
</dbReference>
<dbReference type="Gene3D" id="2.60.40.420">
    <property type="entry name" value="Cupredoxins - blue copper proteins"/>
    <property type="match status" value="1"/>
</dbReference>
<dbReference type="AlphaFoldDB" id="A0A7J9CG07"/>
<feature type="domain" description="Phytocyanin" evidence="5">
    <location>
        <begin position="68"/>
        <end position="171"/>
    </location>
</feature>
<reference evidence="6 7" key="1">
    <citation type="journal article" date="2019" name="Genome Biol. Evol.">
        <title>Insights into the evolution of the New World diploid cottons (Gossypium, subgenus Houzingenia) based on genome sequencing.</title>
        <authorList>
            <person name="Grover C.E."/>
            <person name="Arick M.A. 2nd"/>
            <person name="Thrash A."/>
            <person name="Conover J.L."/>
            <person name="Sanders W.S."/>
            <person name="Peterson D.G."/>
            <person name="Frelichowski J.E."/>
            <person name="Scheffler J.A."/>
            <person name="Scheffler B.E."/>
            <person name="Wendel J.F."/>
        </authorList>
    </citation>
    <scope>NUCLEOTIDE SEQUENCE [LARGE SCALE GENOMIC DNA]</scope>
    <source>
        <strain evidence="6">5</strain>
        <tissue evidence="6">Leaf</tissue>
    </source>
</reference>
<dbReference type="OrthoDB" id="5421909at2759"/>
<keyword evidence="3" id="KW-0325">Glycoprotein</keyword>
<dbReference type="InterPro" id="IPR008972">
    <property type="entry name" value="Cupredoxin"/>
</dbReference>
<evidence type="ECO:0000259" key="5">
    <source>
        <dbReference type="PROSITE" id="PS51485"/>
    </source>
</evidence>
<gene>
    <name evidence="6" type="ORF">Gogos_004356</name>
</gene>
<feature type="transmembrane region" description="Helical" evidence="4">
    <location>
        <begin position="187"/>
        <end position="208"/>
    </location>
</feature>
<evidence type="ECO:0000313" key="7">
    <source>
        <dbReference type="Proteomes" id="UP000593579"/>
    </source>
</evidence>
<protein>
    <recommendedName>
        <fullName evidence="5">Phytocyanin domain-containing protein</fullName>
    </recommendedName>
</protein>
<evidence type="ECO:0000313" key="6">
    <source>
        <dbReference type="EMBL" id="MBA0747442.1"/>
    </source>
</evidence>
<dbReference type="Pfam" id="PF02298">
    <property type="entry name" value="Cu_bind_like"/>
    <property type="match status" value="1"/>
</dbReference>
<evidence type="ECO:0000256" key="3">
    <source>
        <dbReference type="ARBA" id="ARBA00023180"/>
    </source>
</evidence>
<dbReference type="FunFam" id="2.60.40.420:FF:000003">
    <property type="entry name" value="Blue copper"/>
    <property type="match status" value="1"/>
</dbReference>
<organism evidence="6 7">
    <name type="scientific">Gossypium gossypioides</name>
    <name type="common">Mexican cotton</name>
    <name type="synonym">Selera gossypioides</name>
    <dbReference type="NCBI Taxonomy" id="34282"/>
    <lineage>
        <taxon>Eukaryota</taxon>
        <taxon>Viridiplantae</taxon>
        <taxon>Streptophyta</taxon>
        <taxon>Embryophyta</taxon>
        <taxon>Tracheophyta</taxon>
        <taxon>Spermatophyta</taxon>
        <taxon>Magnoliopsida</taxon>
        <taxon>eudicotyledons</taxon>
        <taxon>Gunneridae</taxon>
        <taxon>Pentapetalae</taxon>
        <taxon>rosids</taxon>
        <taxon>malvids</taxon>
        <taxon>Malvales</taxon>
        <taxon>Malvaceae</taxon>
        <taxon>Malvoideae</taxon>
        <taxon>Gossypium</taxon>
    </lineage>
</organism>
<dbReference type="GO" id="GO:0046872">
    <property type="term" value="F:metal ion binding"/>
    <property type="evidence" value="ECO:0007669"/>
    <property type="project" value="UniProtKB-KW"/>
</dbReference>
<keyword evidence="4" id="KW-0472">Membrane</keyword>
<dbReference type="GO" id="GO:0005886">
    <property type="term" value="C:plasma membrane"/>
    <property type="evidence" value="ECO:0007669"/>
    <property type="project" value="TreeGrafter"/>
</dbReference>
<proteinExistence type="predicted"/>
<dbReference type="PROSITE" id="PS00196">
    <property type="entry name" value="COPPER_BLUE"/>
    <property type="match status" value="1"/>
</dbReference>
<name>A0A7J9CG07_GOSGO</name>
<comment type="caution">
    <text evidence="6">The sequence shown here is derived from an EMBL/GenBank/DDBJ whole genome shotgun (WGS) entry which is preliminary data.</text>
</comment>